<sequence length="69" mass="7454">MPSTCDGKTSSNEARRCQGSGASTPDGQPKNLQFIYIHLFGLGIILVGNKVICPLLTSVLVLLAYLVWF</sequence>
<evidence type="ECO:0008006" key="5">
    <source>
        <dbReference type="Google" id="ProtNLM"/>
    </source>
</evidence>
<feature type="transmembrane region" description="Helical" evidence="2">
    <location>
        <begin position="35"/>
        <end position="68"/>
    </location>
</feature>
<dbReference type="AlphaFoldDB" id="A0A653CNL1"/>
<keyword evidence="2" id="KW-0812">Transmembrane</keyword>
<accession>A0A653CNL1</accession>
<organism evidence="3 4">
    <name type="scientific">Callosobruchus maculatus</name>
    <name type="common">Southern cowpea weevil</name>
    <name type="synonym">Pulse bruchid</name>
    <dbReference type="NCBI Taxonomy" id="64391"/>
    <lineage>
        <taxon>Eukaryota</taxon>
        <taxon>Metazoa</taxon>
        <taxon>Ecdysozoa</taxon>
        <taxon>Arthropoda</taxon>
        <taxon>Hexapoda</taxon>
        <taxon>Insecta</taxon>
        <taxon>Pterygota</taxon>
        <taxon>Neoptera</taxon>
        <taxon>Endopterygota</taxon>
        <taxon>Coleoptera</taxon>
        <taxon>Polyphaga</taxon>
        <taxon>Cucujiformia</taxon>
        <taxon>Chrysomeloidea</taxon>
        <taxon>Chrysomelidae</taxon>
        <taxon>Bruchinae</taxon>
        <taxon>Bruchini</taxon>
        <taxon>Callosobruchus</taxon>
    </lineage>
</organism>
<dbReference type="EMBL" id="CAACVG010008189">
    <property type="protein sequence ID" value="VEN48866.1"/>
    <property type="molecule type" value="Genomic_DNA"/>
</dbReference>
<proteinExistence type="predicted"/>
<gene>
    <name evidence="3" type="ORF">CALMAC_LOCUS10171</name>
</gene>
<evidence type="ECO:0000313" key="3">
    <source>
        <dbReference type="EMBL" id="VEN48866.1"/>
    </source>
</evidence>
<keyword evidence="2" id="KW-0472">Membrane</keyword>
<keyword evidence="4" id="KW-1185">Reference proteome</keyword>
<evidence type="ECO:0000256" key="2">
    <source>
        <dbReference type="SAM" id="Phobius"/>
    </source>
</evidence>
<feature type="region of interest" description="Disordered" evidence="1">
    <location>
        <begin position="1"/>
        <end position="28"/>
    </location>
</feature>
<keyword evidence="2" id="KW-1133">Transmembrane helix</keyword>
<reference evidence="3 4" key="1">
    <citation type="submission" date="2019-01" db="EMBL/GenBank/DDBJ databases">
        <authorList>
            <person name="Sayadi A."/>
        </authorList>
    </citation>
    <scope>NUCLEOTIDE SEQUENCE [LARGE SCALE GENOMIC DNA]</scope>
</reference>
<dbReference type="Proteomes" id="UP000410492">
    <property type="component" value="Unassembled WGS sequence"/>
</dbReference>
<evidence type="ECO:0000256" key="1">
    <source>
        <dbReference type="SAM" id="MobiDB-lite"/>
    </source>
</evidence>
<protein>
    <recommendedName>
        <fullName evidence="5">Transmembrane protein</fullName>
    </recommendedName>
</protein>
<evidence type="ECO:0000313" key="4">
    <source>
        <dbReference type="Proteomes" id="UP000410492"/>
    </source>
</evidence>
<feature type="compositionally biased region" description="Polar residues" evidence="1">
    <location>
        <begin position="1"/>
        <end position="12"/>
    </location>
</feature>
<name>A0A653CNL1_CALMS</name>